<dbReference type="InterPro" id="IPR026349">
    <property type="entry name" value="CHP04255"/>
</dbReference>
<dbReference type="NCBIfam" id="TIGR04255">
    <property type="entry name" value="sporadTIGR04255"/>
    <property type="match status" value="1"/>
</dbReference>
<sequence length="238" mass="27570">MIYPQLKNTPIKEIIFSISYEEIVDKDCFDKFVNLDSIKNNFNDIKPSVTNEFEVSNGGVRILKDNSGFHLRNKNEVLQMRKGSLSYHHLNSYRGFGEILTSLLEYWEIFDQITKDNLTITNISVRYINVIEIDKSNPASHLVQLYPKQSDDREVLNFQSSVRFSYKDNSDFIVNAVSTKPKEDIVLLDISVSSKLKPFGENKIDLEKQFLPLQNIKNRAFFDSITAKALIKYINQEN</sequence>
<dbReference type="Proteomes" id="UP000184488">
    <property type="component" value="Unassembled WGS sequence"/>
</dbReference>
<keyword evidence="2" id="KW-1185">Reference proteome</keyword>
<accession>A0A1M6AML0</accession>
<dbReference type="OrthoDB" id="1550932at2"/>
<dbReference type="RefSeq" id="WP_073307898.1">
    <property type="nucleotide sequence ID" value="NZ_FQZI01000001.1"/>
</dbReference>
<dbReference type="EMBL" id="FQZI01000001">
    <property type="protein sequence ID" value="SHI37702.1"/>
    <property type="molecule type" value="Genomic_DNA"/>
</dbReference>
<name>A0A1M6AML0_9FLAO</name>
<reference evidence="2" key="1">
    <citation type="submission" date="2016-11" db="EMBL/GenBank/DDBJ databases">
        <authorList>
            <person name="Varghese N."/>
            <person name="Submissions S."/>
        </authorList>
    </citation>
    <scope>NUCLEOTIDE SEQUENCE [LARGE SCALE GENOMIC DNA]</scope>
    <source>
        <strain evidence="2">DSM 18829</strain>
    </source>
</reference>
<dbReference type="AlphaFoldDB" id="A0A1M6AML0"/>
<evidence type="ECO:0000313" key="1">
    <source>
        <dbReference type="EMBL" id="SHI37702.1"/>
    </source>
</evidence>
<gene>
    <name evidence="1" type="ORF">SAMN05444363_0298</name>
</gene>
<proteinExistence type="predicted"/>
<protein>
    <submittedName>
        <fullName evidence="1">TIGR04255 family protein</fullName>
    </submittedName>
</protein>
<dbReference type="STRING" id="415425.SAMN05444363_0298"/>
<organism evidence="1 2">
    <name type="scientific">Flavobacterium terrae</name>
    <dbReference type="NCBI Taxonomy" id="415425"/>
    <lineage>
        <taxon>Bacteria</taxon>
        <taxon>Pseudomonadati</taxon>
        <taxon>Bacteroidota</taxon>
        <taxon>Flavobacteriia</taxon>
        <taxon>Flavobacteriales</taxon>
        <taxon>Flavobacteriaceae</taxon>
        <taxon>Flavobacterium</taxon>
    </lineage>
</organism>
<evidence type="ECO:0000313" key="2">
    <source>
        <dbReference type="Proteomes" id="UP000184488"/>
    </source>
</evidence>